<keyword evidence="7 22" id="KW-0812">Transmembrane</keyword>
<keyword evidence="8" id="KW-0133">Cell shape</keyword>
<evidence type="ECO:0000256" key="1">
    <source>
        <dbReference type="ARBA" id="ARBA00004651"/>
    </source>
</evidence>
<feature type="transmembrane region" description="Helical" evidence="22">
    <location>
        <begin position="183"/>
        <end position="199"/>
    </location>
</feature>
<comment type="catalytic activity">
    <reaction evidence="20">
        <text>[GlcNAc-(1-&gt;4)-Mur2Ac(oyl-L-Ala-gamma-D-Glu-L-Lys-D-Ala-D-Ala)](n)-di-trans,octa-cis-undecaprenyl diphosphate + beta-D-GlcNAc-(1-&gt;4)-Mur2Ac(oyl-L-Ala-gamma-D-Glu-L-Lys-D-Ala-D-Ala)-di-trans,octa-cis-undecaprenyl diphosphate = [GlcNAc-(1-&gt;4)-Mur2Ac(oyl-L-Ala-gamma-D-Glu-L-Lys-D-Ala-D-Ala)](n+1)-di-trans,octa-cis-undecaprenyl diphosphate + di-trans,octa-cis-undecaprenyl diphosphate + H(+)</text>
        <dbReference type="Rhea" id="RHEA:23708"/>
        <dbReference type="Rhea" id="RHEA-COMP:9602"/>
        <dbReference type="Rhea" id="RHEA-COMP:9603"/>
        <dbReference type="ChEBI" id="CHEBI:15378"/>
        <dbReference type="ChEBI" id="CHEBI:58405"/>
        <dbReference type="ChEBI" id="CHEBI:60033"/>
        <dbReference type="ChEBI" id="CHEBI:78435"/>
        <dbReference type="EC" id="2.4.99.28"/>
    </reaction>
</comment>
<keyword evidence="13" id="KW-0961">Cell wall biogenesis/degradation</keyword>
<dbReference type="PROSITE" id="PS00428">
    <property type="entry name" value="FTSW_RODA_SPOVE"/>
    <property type="match status" value="1"/>
</dbReference>
<evidence type="ECO:0000256" key="13">
    <source>
        <dbReference type="ARBA" id="ARBA00023316"/>
    </source>
</evidence>
<dbReference type="InterPro" id="IPR013437">
    <property type="entry name" value="FtsW"/>
</dbReference>
<keyword evidence="6" id="KW-0808">Transferase</keyword>
<keyword evidence="4 23" id="KW-0132">Cell division</keyword>
<keyword evidence="11 22" id="KW-0472">Membrane</keyword>
<dbReference type="Pfam" id="PF01098">
    <property type="entry name" value="FTSW_RODA_SPOVE"/>
    <property type="match status" value="1"/>
</dbReference>
<evidence type="ECO:0000256" key="17">
    <source>
        <dbReference type="ARBA" id="ARBA00041185"/>
    </source>
</evidence>
<evidence type="ECO:0000256" key="4">
    <source>
        <dbReference type="ARBA" id="ARBA00022618"/>
    </source>
</evidence>
<proteinExistence type="inferred from homology"/>
<evidence type="ECO:0000256" key="15">
    <source>
        <dbReference type="ARBA" id="ARBA00033270"/>
    </source>
</evidence>
<dbReference type="InterPro" id="IPR018365">
    <property type="entry name" value="Cell_cycle_FtsW-rel_CS"/>
</dbReference>
<feature type="transmembrane region" description="Helical" evidence="22">
    <location>
        <begin position="360"/>
        <end position="382"/>
    </location>
</feature>
<evidence type="ECO:0000256" key="8">
    <source>
        <dbReference type="ARBA" id="ARBA00022960"/>
    </source>
</evidence>
<evidence type="ECO:0000256" key="21">
    <source>
        <dbReference type="ARBA" id="ARBA00049966"/>
    </source>
</evidence>
<evidence type="ECO:0000256" key="10">
    <source>
        <dbReference type="ARBA" id="ARBA00022989"/>
    </source>
</evidence>
<name>A0ABU1YZQ2_9MICC</name>
<dbReference type="EC" id="2.4.99.28" evidence="19"/>
<dbReference type="PANTHER" id="PTHR30474:SF2">
    <property type="entry name" value="PEPTIDOGLYCAN GLYCOSYLTRANSFERASE FTSW-RELATED"/>
    <property type="match status" value="1"/>
</dbReference>
<evidence type="ECO:0000256" key="3">
    <source>
        <dbReference type="ARBA" id="ARBA00022475"/>
    </source>
</evidence>
<feature type="transmembrane region" description="Helical" evidence="22">
    <location>
        <begin position="160"/>
        <end position="177"/>
    </location>
</feature>
<evidence type="ECO:0000256" key="22">
    <source>
        <dbReference type="SAM" id="Phobius"/>
    </source>
</evidence>
<comment type="similarity">
    <text evidence="16">Belongs to the SEDS family. FtsW subfamily.</text>
</comment>
<evidence type="ECO:0000256" key="11">
    <source>
        <dbReference type="ARBA" id="ARBA00023136"/>
    </source>
</evidence>
<evidence type="ECO:0000256" key="9">
    <source>
        <dbReference type="ARBA" id="ARBA00022984"/>
    </source>
</evidence>
<comment type="caution">
    <text evidence="23">The sequence shown here is derived from an EMBL/GenBank/DDBJ whole genome shotgun (WGS) entry which is preliminary data.</text>
</comment>
<evidence type="ECO:0000256" key="2">
    <source>
        <dbReference type="ARBA" id="ARBA00004752"/>
    </source>
</evidence>
<comment type="function">
    <text evidence="21">Peptidoglycan polymerase that is essential for cell division.</text>
</comment>
<dbReference type="GO" id="GO:0051301">
    <property type="term" value="P:cell division"/>
    <property type="evidence" value="ECO:0007669"/>
    <property type="project" value="UniProtKB-KW"/>
</dbReference>
<comment type="pathway">
    <text evidence="2">Cell wall biogenesis; peptidoglycan biosynthesis.</text>
</comment>
<feature type="transmembrane region" description="Helical" evidence="22">
    <location>
        <begin position="328"/>
        <end position="354"/>
    </location>
</feature>
<organism evidence="23 24">
    <name type="scientific">Pseudoglutamicibacter albus</name>
    <dbReference type="NCBI Taxonomy" id="98671"/>
    <lineage>
        <taxon>Bacteria</taxon>
        <taxon>Bacillati</taxon>
        <taxon>Actinomycetota</taxon>
        <taxon>Actinomycetes</taxon>
        <taxon>Micrococcales</taxon>
        <taxon>Micrococcaceae</taxon>
        <taxon>Pseudoglutamicibacter</taxon>
    </lineage>
</organism>
<feature type="transmembrane region" description="Helical" evidence="22">
    <location>
        <begin position="294"/>
        <end position="316"/>
    </location>
</feature>
<keyword evidence="5" id="KW-0328">Glycosyltransferase</keyword>
<keyword evidence="10 22" id="KW-1133">Transmembrane helix</keyword>
<keyword evidence="3" id="KW-1003">Cell membrane</keyword>
<accession>A0ABU1YZQ2</accession>
<keyword evidence="9" id="KW-0573">Peptidoglycan synthesis</keyword>
<evidence type="ECO:0000256" key="19">
    <source>
        <dbReference type="ARBA" id="ARBA00044770"/>
    </source>
</evidence>
<dbReference type="NCBIfam" id="TIGR02614">
    <property type="entry name" value="ftsW"/>
    <property type="match status" value="1"/>
</dbReference>
<dbReference type="Proteomes" id="UP001180715">
    <property type="component" value="Unassembled WGS sequence"/>
</dbReference>
<evidence type="ECO:0000256" key="5">
    <source>
        <dbReference type="ARBA" id="ARBA00022676"/>
    </source>
</evidence>
<dbReference type="RefSeq" id="WP_070490524.1">
    <property type="nucleotide sequence ID" value="NZ_JAVDXX010000001.1"/>
</dbReference>
<gene>
    <name evidence="23" type="ORF">J2S67_001107</name>
</gene>
<comment type="subcellular location">
    <subcellularLocation>
        <location evidence="1">Cell membrane</location>
        <topology evidence="1">Multi-pass membrane protein</topology>
    </subcellularLocation>
</comment>
<evidence type="ECO:0000256" key="12">
    <source>
        <dbReference type="ARBA" id="ARBA00023306"/>
    </source>
</evidence>
<keyword evidence="24" id="KW-1185">Reference proteome</keyword>
<evidence type="ECO:0000256" key="18">
    <source>
        <dbReference type="ARBA" id="ARBA00041418"/>
    </source>
</evidence>
<evidence type="ECO:0000256" key="20">
    <source>
        <dbReference type="ARBA" id="ARBA00049902"/>
    </source>
</evidence>
<evidence type="ECO:0000256" key="7">
    <source>
        <dbReference type="ARBA" id="ARBA00022692"/>
    </source>
</evidence>
<evidence type="ECO:0000256" key="16">
    <source>
        <dbReference type="ARBA" id="ARBA00038053"/>
    </source>
</evidence>
<evidence type="ECO:0000313" key="23">
    <source>
        <dbReference type="EMBL" id="MDR7293839.1"/>
    </source>
</evidence>
<dbReference type="EMBL" id="JAVDXX010000001">
    <property type="protein sequence ID" value="MDR7293839.1"/>
    <property type="molecule type" value="Genomic_DNA"/>
</dbReference>
<dbReference type="PANTHER" id="PTHR30474">
    <property type="entry name" value="CELL CYCLE PROTEIN"/>
    <property type="match status" value="1"/>
</dbReference>
<dbReference type="InterPro" id="IPR001182">
    <property type="entry name" value="FtsW/RodA"/>
</dbReference>
<feature type="transmembrane region" description="Helical" evidence="22">
    <location>
        <begin position="97"/>
        <end position="117"/>
    </location>
</feature>
<evidence type="ECO:0000256" key="14">
    <source>
        <dbReference type="ARBA" id="ARBA00032370"/>
    </source>
</evidence>
<protein>
    <recommendedName>
        <fullName evidence="17">Probable peptidoglycan glycosyltransferase FtsW</fullName>
        <ecNumber evidence="19">2.4.99.28</ecNumber>
    </recommendedName>
    <alternativeName>
        <fullName evidence="18">Cell division protein FtsW</fullName>
    </alternativeName>
    <alternativeName>
        <fullName evidence="15">Cell wall polymerase</fullName>
    </alternativeName>
    <alternativeName>
        <fullName evidence="14">Peptidoglycan polymerase</fullName>
    </alternativeName>
</protein>
<sequence length="425" mass="45293">MATAKPRRGFLRRQMRRIELTDAAGLRTTVYVLIASTLLLTAFGFVMVLSSSAVEFVSADRDPYSLFIKQATFGVMGIVGMFVMMAMPTAWLKRLAWIAMIGMLGLLALVLVIGVNVNGNKNWLQFGPVTLQPSEMLKPVMVLFAGTMFERKRRVMDQPMHALVPVAVVVGMAIALVLLGRDLGQVLVLAGILAVMYLVSGAPWRVMGLLGAAGLAMTVVAVFASPNRMMRILSFAGQGAEDDAQGIGFQALQGRFALASGGWTGVGLGQSRLKWSYIPEAQNDFIVAIIGEEIGLWGTLTIIAAFMVMIVCIYRIGFRGDSLFSRVVCGGVMAWIGFQAFVNIGMVSGMLPVIGVPLPFISYGGSALLSTLIGVGLVLNIARTEIMASQRAKFVAASAAEEDADGSEAVVHSVAVTDASEKDGV</sequence>
<evidence type="ECO:0000256" key="6">
    <source>
        <dbReference type="ARBA" id="ARBA00022679"/>
    </source>
</evidence>
<feature type="transmembrane region" description="Helical" evidence="22">
    <location>
        <begin position="30"/>
        <end position="50"/>
    </location>
</feature>
<keyword evidence="12" id="KW-0131">Cell cycle</keyword>
<evidence type="ECO:0000313" key="24">
    <source>
        <dbReference type="Proteomes" id="UP001180715"/>
    </source>
</evidence>
<feature type="transmembrane region" description="Helical" evidence="22">
    <location>
        <begin position="71"/>
        <end position="91"/>
    </location>
</feature>
<reference evidence="23" key="1">
    <citation type="submission" date="2023-07" db="EMBL/GenBank/DDBJ databases">
        <title>Sequencing the genomes of 1000 actinobacteria strains.</title>
        <authorList>
            <person name="Klenk H.-P."/>
        </authorList>
    </citation>
    <scope>NUCLEOTIDE SEQUENCE</scope>
    <source>
        <strain evidence="23">DSM 13068</strain>
    </source>
</reference>